<proteinExistence type="predicted"/>
<feature type="transmembrane region" description="Helical" evidence="1">
    <location>
        <begin position="40"/>
        <end position="61"/>
    </location>
</feature>
<sequence>MEKIKHDLLLAVEIFILNCTKKRQMLLQNAISKAKVRKRLAVTSGILALLSAGAITSVLIKFLGNEILQIVGAFSAALSGFISLLITSNYKEEETSIIFEGSSKYLLLRDKAYRILINPNISQKLIFNNLDALQTEYGNLDGIYSKYFILTGKYDRLRSGGFPIPKFEKDIDDALEIEMTKFDEKFDIKEDRAWQEKKMILRRFLLLVK</sequence>
<evidence type="ECO:0000313" key="2">
    <source>
        <dbReference type="EMBL" id="MCH7410188.1"/>
    </source>
</evidence>
<accession>A0ABS9V1G7</accession>
<feature type="transmembrane region" description="Helical" evidence="1">
    <location>
        <begin position="67"/>
        <end position="86"/>
    </location>
</feature>
<gene>
    <name evidence="2" type="ORF">MM239_12340</name>
</gene>
<protein>
    <recommendedName>
        <fullName evidence="4">SMODS and SLOG-associating 2TM effector domain-containing protein</fullName>
    </recommendedName>
</protein>
<evidence type="ECO:0008006" key="4">
    <source>
        <dbReference type="Google" id="ProtNLM"/>
    </source>
</evidence>
<keyword evidence="1" id="KW-0472">Membrane</keyword>
<evidence type="ECO:0000313" key="3">
    <source>
        <dbReference type="Proteomes" id="UP001165489"/>
    </source>
</evidence>
<dbReference type="Proteomes" id="UP001165489">
    <property type="component" value="Unassembled WGS sequence"/>
</dbReference>
<name>A0ABS9V1G7_9BACT</name>
<organism evidence="2 3">
    <name type="scientific">Belliella filtrata</name>
    <dbReference type="NCBI Taxonomy" id="2923435"/>
    <lineage>
        <taxon>Bacteria</taxon>
        <taxon>Pseudomonadati</taxon>
        <taxon>Bacteroidota</taxon>
        <taxon>Cytophagia</taxon>
        <taxon>Cytophagales</taxon>
        <taxon>Cyclobacteriaceae</taxon>
        <taxon>Belliella</taxon>
    </lineage>
</organism>
<comment type="caution">
    <text evidence="2">The sequence shown here is derived from an EMBL/GenBank/DDBJ whole genome shotgun (WGS) entry which is preliminary data.</text>
</comment>
<dbReference type="EMBL" id="JAKZGP010000031">
    <property type="protein sequence ID" value="MCH7410188.1"/>
    <property type="molecule type" value="Genomic_DNA"/>
</dbReference>
<keyword evidence="1" id="KW-1133">Transmembrane helix</keyword>
<keyword evidence="1" id="KW-0812">Transmembrane</keyword>
<dbReference type="RefSeq" id="WP_241348556.1">
    <property type="nucleotide sequence ID" value="NZ_JAKZGP010000031.1"/>
</dbReference>
<keyword evidence="3" id="KW-1185">Reference proteome</keyword>
<evidence type="ECO:0000256" key="1">
    <source>
        <dbReference type="SAM" id="Phobius"/>
    </source>
</evidence>
<reference evidence="2" key="1">
    <citation type="submission" date="2022-03" db="EMBL/GenBank/DDBJ databases">
        <title>De novo assembled genomes of Belliella spp. (Cyclobacteriaceae) strains.</title>
        <authorList>
            <person name="Szabo A."/>
            <person name="Korponai K."/>
            <person name="Felfoldi T."/>
        </authorList>
    </citation>
    <scope>NUCLEOTIDE SEQUENCE</scope>
    <source>
        <strain evidence="2">DSM 111904</strain>
    </source>
</reference>